<organism evidence="4">
    <name type="scientific">Medicago truncatula</name>
    <name type="common">Barrel medic</name>
    <name type="synonym">Medicago tribuloides</name>
    <dbReference type="NCBI Taxonomy" id="3880"/>
    <lineage>
        <taxon>Eukaryota</taxon>
        <taxon>Viridiplantae</taxon>
        <taxon>Streptophyta</taxon>
        <taxon>Embryophyta</taxon>
        <taxon>Tracheophyta</taxon>
        <taxon>Spermatophyta</taxon>
        <taxon>Magnoliopsida</taxon>
        <taxon>eudicotyledons</taxon>
        <taxon>Gunneridae</taxon>
        <taxon>Pentapetalae</taxon>
        <taxon>rosids</taxon>
        <taxon>fabids</taxon>
        <taxon>Fabales</taxon>
        <taxon>Fabaceae</taxon>
        <taxon>Papilionoideae</taxon>
        <taxon>50 kb inversion clade</taxon>
        <taxon>NPAAA clade</taxon>
        <taxon>Hologalegina</taxon>
        <taxon>IRL clade</taxon>
        <taxon>Trifolieae</taxon>
        <taxon>Medicago</taxon>
    </lineage>
</organism>
<evidence type="ECO:0000256" key="2">
    <source>
        <dbReference type="ARBA" id="ARBA00022737"/>
    </source>
</evidence>
<dbReference type="InterPro" id="IPR011990">
    <property type="entry name" value="TPR-like_helical_dom_sf"/>
</dbReference>
<dbReference type="NCBIfam" id="TIGR00756">
    <property type="entry name" value="PPR"/>
    <property type="match status" value="2"/>
</dbReference>
<reference evidence="4" key="2">
    <citation type="submission" date="2007-03" db="EMBL/GenBank/DDBJ databases">
        <authorList>
            <consortium name="The International Medicago Genome Annotation Group"/>
        </authorList>
    </citation>
    <scope>NUCLEOTIDE SEQUENCE</scope>
</reference>
<dbReference type="PROSITE" id="PS51375">
    <property type="entry name" value="PPR"/>
    <property type="match status" value="2"/>
</dbReference>
<comment type="similarity">
    <text evidence="1">Belongs to the PPR family. P subfamily.</text>
</comment>
<dbReference type="Gene3D" id="1.25.40.10">
    <property type="entry name" value="Tetratricopeptide repeat domain"/>
    <property type="match status" value="2"/>
</dbReference>
<dbReference type="Pfam" id="PF13041">
    <property type="entry name" value="PPR_2"/>
    <property type="match status" value="2"/>
</dbReference>
<feature type="repeat" description="PPR" evidence="3">
    <location>
        <begin position="28"/>
        <end position="62"/>
    </location>
</feature>
<dbReference type="PANTHER" id="PTHR47941">
    <property type="entry name" value="PENTATRICOPEPTIDE REPEAT-CONTAINING PROTEIN 3, MITOCHONDRIAL"/>
    <property type="match status" value="1"/>
</dbReference>
<gene>
    <name evidence="4" type="ORF">MtrDRAFT_AC151520g51v2</name>
</gene>
<sequence length="116" mass="12983">MKGLCLNGQIDNAMEFHEKLVAQGYQLDHLTYGTLINALCKRRETGAAVFLLRQAERENVSLNVVTYNPIIDSLCKENRVTDAFDLFNEMVLKYNTSLLPDVVTYSPLINGLCIAG</sequence>
<proteinExistence type="inferred from homology"/>
<accession>A2Q2L2</accession>
<evidence type="ECO:0000313" key="4">
    <source>
        <dbReference type="EMBL" id="ABN06148.1"/>
    </source>
</evidence>
<keyword evidence="2" id="KW-0677">Repeat</keyword>
<evidence type="ECO:0000256" key="1">
    <source>
        <dbReference type="ARBA" id="ARBA00007626"/>
    </source>
</evidence>
<evidence type="ECO:0000256" key="3">
    <source>
        <dbReference type="PROSITE-ProRule" id="PRU00708"/>
    </source>
</evidence>
<protein>
    <submittedName>
        <fullName evidence="4">Pentatricopeptide repeat</fullName>
    </submittedName>
</protein>
<feature type="repeat" description="PPR" evidence="3">
    <location>
        <begin position="63"/>
        <end position="93"/>
    </location>
</feature>
<name>A2Q2L2_MEDTR</name>
<dbReference type="AlphaFoldDB" id="A2Q2L2"/>
<dbReference type="EMBL" id="AC151520">
    <property type="protein sequence ID" value="ABN06148.1"/>
    <property type="molecule type" value="Genomic_DNA"/>
</dbReference>
<reference evidence="4" key="1">
    <citation type="submission" date="2004-10" db="EMBL/GenBank/DDBJ databases">
        <authorList>
            <person name="Town C.D."/>
        </authorList>
    </citation>
    <scope>NUCLEOTIDE SEQUENCE</scope>
</reference>
<dbReference type="InterPro" id="IPR002885">
    <property type="entry name" value="PPR_rpt"/>
</dbReference>